<dbReference type="EC" id="2.3.1.31" evidence="3"/>
<dbReference type="HAMAP" id="MF_00296">
    <property type="entry name" value="MetX_acyltransf"/>
    <property type="match status" value="1"/>
</dbReference>
<organism evidence="3">
    <name type="scientific">hydrothermal vent metagenome</name>
    <dbReference type="NCBI Taxonomy" id="652676"/>
    <lineage>
        <taxon>unclassified sequences</taxon>
        <taxon>metagenomes</taxon>
        <taxon>ecological metagenomes</taxon>
    </lineage>
</organism>
<dbReference type="InterPro" id="IPR000073">
    <property type="entry name" value="AB_hydrolase_1"/>
</dbReference>
<dbReference type="Gene3D" id="3.40.50.1820">
    <property type="entry name" value="alpha/beta hydrolase"/>
    <property type="match status" value="1"/>
</dbReference>
<gene>
    <name evidence="3" type="ORF">MNBD_BACTEROID06-622</name>
</gene>
<feature type="domain" description="AB hydrolase-1" evidence="2">
    <location>
        <begin position="41"/>
        <end position="322"/>
    </location>
</feature>
<dbReference type="GO" id="GO:0009092">
    <property type="term" value="P:homoserine metabolic process"/>
    <property type="evidence" value="ECO:0007669"/>
    <property type="project" value="TreeGrafter"/>
</dbReference>
<dbReference type="PANTHER" id="PTHR32268">
    <property type="entry name" value="HOMOSERINE O-ACETYLTRANSFERASE"/>
    <property type="match status" value="1"/>
</dbReference>
<dbReference type="GO" id="GO:0004414">
    <property type="term" value="F:homoserine O-acetyltransferase activity"/>
    <property type="evidence" value="ECO:0007669"/>
    <property type="project" value="UniProtKB-EC"/>
</dbReference>
<dbReference type="NCBIfam" id="TIGR01392">
    <property type="entry name" value="homoserO_Ac_trn"/>
    <property type="match status" value="1"/>
</dbReference>
<evidence type="ECO:0000313" key="3">
    <source>
        <dbReference type="EMBL" id="VAW27260.1"/>
    </source>
</evidence>
<dbReference type="PIRSF" id="PIRSF000443">
    <property type="entry name" value="Homoser_Ac_trans"/>
    <property type="match status" value="1"/>
</dbReference>
<dbReference type="Pfam" id="PF00561">
    <property type="entry name" value="Abhydrolase_1"/>
    <property type="match status" value="1"/>
</dbReference>
<dbReference type="EMBL" id="UOES01000204">
    <property type="protein sequence ID" value="VAW27260.1"/>
    <property type="molecule type" value="Genomic_DNA"/>
</dbReference>
<evidence type="ECO:0000259" key="2">
    <source>
        <dbReference type="Pfam" id="PF00561"/>
    </source>
</evidence>
<keyword evidence="1 3" id="KW-0808">Transferase</keyword>
<dbReference type="InterPro" id="IPR008220">
    <property type="entry name" value="HAT_MetX-like"/>
</dbReference>
<name>A0A3B0UDR7_9ZZZZ</name>
<protein>
    <submittedName>
        <fullName evidence="3">Homoserine O-acetyltransferase</fullName>
        <ecNumber evidence="3">2.3.1.31</ecNumber>
    </submittedName>
</protein>
<reference evidence="3" key="1">
    <citation type="submission" date="2018-06" db="EMBL/GenBank/DDBJ databases">
        <authorList>
            <person name="Zhirakovskaya E."/>
        </authorList>
    </citation>
    <scope>NUCLEOTIDE SEQUENCE</scope>
</reference>
<accession>A0A3B0UDR7</accession>
<dbReference type="SUPFAM" id="SSF53474">
    <property type="entry name" value="alpha/beta-Hydrolases"/>
    <property type="match status" value="1"/>
</dbReference>
<dbReference type="AlphaFoldDB" id="A0A3B0UDR7"/>
<sequence>MSKVSVLEHNQQFSLECGSTLPKLEIAYTTHGALSANKDNVVWVFHALTANANPLEWWPGLIGEDCLLTPNKYFIVCANMLGSCYGTTGPDSIDPATGKKYGMDFPLITIRDMVRTHELLRAALGIDNIYLGIGGSMGGQQLLEWNVINPFLFKNSCLIATNMRHSAWGIAFNSAQRLAMEADPTLHTKNDGAGRKGLKAARAIAMLSYRNAHIYRKKQTDTEDKIDGFKADSYQNYQGEKLCNRFSPHAYWYLTKAMDSHNVGRNRKAIRKELKQVKSKALVIGIKTDLLFSYIEQKIIANCFKDGRFKLIESLYGHDGFLIETNKIKYLLKDFLTGASSI</sequence>
<proteinExistence type="inferred from homology"/>
<dbReference type="GO" id="GO:0009086">
    <property type="term" value="P:methionine biosynthetic process"/>
    <property type="evidence" value="ECO:0007669"/>
    <property type="project" value="TreeGrafter"/>
</dbReference>
<keyword evidence="3" id="KW-0012">Acyltransferase</keyword>
<dbReference type="InterPro" id="IPR029058">
    <property type="entry name" value="AB_hydrolase_fold"/>
</dbReference>
<evidence type="ECO:0000256" key="1">
    <source>
        <dbReference type="ARBA" id="ARBA00022679"/>
    </source>
</evidence>
<dbReference type="PANTHER" id="PTHR32268:SF11">
    <property type="entry name" value="HOMOSERINE O-ACETYLTRANSFERASE"/>
    <property type="match status" value="1"/>
</dbReference>